<evidence type="ECO:0000313" key="3">
    <source>
        <dbReference type="Proteomes" id="UP000322245"/>
    </source>
</evidence>
<feature type="compositionally biased region" description="Polar residues" evidence="1">
    <location>
        <begin position="1"/>
        <end position="18"/>
    </location>
</feature>
<organism evidence="2 3">
    <name type="scientific">Cryptococcus floricola</name>
    <dbReference type="NCBI Taxonomy" id="2591691"/>
    <lineage>
        <taxon>Eukaryota</taxon>
        <taxon>Fungi</taxon>
        <taxon>Dikarya</taxon>
        <taxon>Basidiomycota</taxon>
        <taxon>Agaricomycotina</taxon>
        <taxon>Tremellomycetes</taxon>
        <taxon>Tremellales</taxon>
        <taxon>Cryptococcaceae</taxon>
        <taxon>Cryptococcus</taxon>
    </lineage>
</organism>
<keyword evidence="3" id="KW-1185">Reference proteome</keyword>
<accession>A0A5D3ATI7</accession>
<sequence>MGSQPINVASLNARMNNQDVERREEQERMNVERQELHDAMQLLREQEIEHRDAERLEGERRDAE</sequence>
<name>A0A5D3ATI7_9TREE</name>
<reference evidence="2 3" key="1">
    <citation type="submission" date="2017-05" db="EMBL/GenBank/DDBJ databases">
        <title>The Genome Sequence of Tsuchiyaea wingfieldii DSM 27421.</title>
        <authorList>
            <person name="Cuomo C."/>
            <person name="Passer A."/>
            <person name="Billmyre B."/>
            <person name="Heitman J."/>
        </authorList>
    </citation>
    <scope>NUCLEOTIDE SEQUENCE [LARGE SCALE GENOMIC DNA]</scope>
    <source>
        <strain evidence="2 3">DSM 27421</strain>
    </source>
</reference>
<dbReference type="AlphaFoldDB" id="A0A5D3ATI7"/>
<dbReference type="Proteomes" id="UP000322245">
    <property type="component" value="Unassembled WGS sequence"/>
</dbReference>
<feature type="region of interest" description="Disordered" evidence="1">
    <location>
        <begin position="1"/>
        <end position="29"/>
    </location>
</feature>
<gene>
    <name evidence="2" type="ORF">B9479_004567</name>
</gene>
<feature type="non-terminal residue" evidence="2">
    <location>
        <position position="64"/>
    </location>
</feature>
<evidence type="ECO:0000256" key="1">
    <source>
        <dbReference type="SAM" id="MobiDB-lite"/>
    </source>
</evidence>
<feature type="region of interest" description="Disordered" evidence="1">
    <location>
        <begin position="44"/>
        <end position="64"/>
    </location>
</feature>
<proteinExistence type="predicted"/>
<feature type="compositionally biased region" description="Basic and acidic residues" evidence="1">
    <location>
        <begin position="19"/>
        <end position="29"/>
    </location>
</feature>
<protein>
    <submittedName>
        <fullName evidence="2">Uncharacterized protein</fullName>
    </submittedName>
</protein>
<evidence type="ECO:0000313" key="2">
    <source>
        <dbReference type="EMBL" id="TYJ54807.1"/>
    </source>
</evidence>
<dbReference type="EMBL" id="NIDF01000053">
    <property type="protein sequence ID" value="TYJ54807.1"/>
    <property type="molecule type" value="Genomic_DNA"/>
</dbReference>
<comment type="caution">
    <text evidence="2">The sequence shown here is derived from an EMBL/GenBank/DDBJ whole genome shotgun (WGS) entry which is preliminary data.</text>
</comment>